<name>A0ABQ7Q2R7_PLUXY</name>
<evidence type="ECO:0000256" key="2">
    <source>
        <dbReference type="ARBA" id="ARBA00022729"/>
    </source>
</evidence>
<dbReference type="InterPro" id="IPR050468">
    <property type="entry name" value="Cuticle_Struct_Prot"/>
</dbReference>
<dbReference type="EMBL" id="JAHIBW010000022">
    <property type="protein sequence ID" value="KAG7299461.1"/>
    <property type="molecule type" value="Genomic_DNA"/>
</dbReference>
<protein>
    <recommendedName>
        <fullName evidence="7">Cuticular protein</fullName>
    </recommendedName>
</protein>
<sequence>MKAFVLVSVALAALAFSSAEDDGKYRPQAYGGDDGRYRGSDEGRYLAAKYAHFPYNPYRSGLVYQPVVPRVYQPVVPQVYQPVYQPYQTQFLKNYVPNQQFVTPYVSYGDYNSIDQASFAAASAVNAVTYRPALAFPSASAVAYSSTPRPVLAPARPIVYSSTPRPVLAPLYASKNYGDRYAEKSASIVRLDNEITDNSYHYLYQTDNGIAAEESGVVEPNVNGGGTRARGFYEYIGDDGQKYRVDYTADENGFRPTGAHLPKK</sequence>
<evidence type="ECO:0000313" key="5">
    <source>
        <dbReference type="EMBL" id="KAG7299461.1"/>
    </source>
</evidence>
<dbReference type="InterPro" id="IPR031311">
    <property type="entry name" value="CHIT_BIND_RR_consensus"/>
</dbReference>
<evidence type="ECO:0000256" key="3">
    <source>
        <dbReference type="PROSITE-ProRule" id="PRU00497"/>
    </source>
</evidence>
<keyword evidence="1 3" id="KW-0193">Cuticle</keyword>
<reference evidence="5 6" key="1">
    <citation type="submission" date="2021-06" db="EMBL/GenBank/DDBJ databases">
        <title>A haploid diamondback moth (Plutella xylostella L.) genome assembly resolves 31 chromosomes and identifies a diamide resistance mutation.</title>
        <authorList>
            <person name="Ward C.M."/>
            <person name="Perry K.D."/>
            <person name="Baker G."/>
            <person name="Powis K."/>
            <person name="Heckel D.G."/>
            <person name="Baxter S.W."/>
        </authorList>
    </citation>
    <scope>NUCLEOTIDE SEQUENCE [LARGE SCALE GENOMIC DNA]</scope>
    <source>
        <strain evidence="5 6">LV</strain>
        <tissue evidence="5">Single pupa</tissue>
    </source>
</reference>
<proteinExistence type="predicted"/>
<gene>
    <name evidence="5" type="ORF">JYU34_016421</name>
</gene>
<feature type="chain" id="PRO_5046653969" description="Cuticular protein" evidence="4">
    <location>
        <begin position="20"/>
        <end position="264"/>
    </location>
</feature>
<dbReference type="PRINTS" id="PR00947">
    <property type="entry name" value="CUTICLE"/>
</dbReference>
<dbReference type="Proteomes" id="UP000823941">
    <property type="component" value="Chromosome 22"/>
</dbReference>
<evidence type="ECO:0000313" key="6">
    <source>
        <dbReference type="Proteomes" id="UP000823941"/>
    </source>
</evidence>
<dbReference type="PROSITE" id="PS00233">
    <property type="entry name" value="CHIT_BIND_RR_1"/>
    <property type="match status" value="1"/>
</dbReference>
<comment type="caution">
    <text evidence="5">The sequence shown here is derived from an EMBL/GenBank/DDBJ whole genome shotgun (WGS) entry which is preliminary data.</text>
</comment>
<organism evidence="5 6">
    <name type="scientific">Plutella xylostella</name>
    <name type="common">Diamondback moth</name>
    <name type="synonym">Plutella maculipennis</name>
    <dbReference type="NCBI Taxonomy" id="51655"/>
    <lineage>
        <taxon>Eukaryota</taxon>
        <taxon>Metazoa</taxon>
        <taxon>Ecdysozoa</taxon>
        <taxon>Arthropoda</taxon>
        <taxon>Hexapoda</taxon>
        <taxon>Insecta</taxon>
        <taxon>Pterygota</taxon>
        <taxon>Neoptera</taxon>
        <taxon>Endopterygota</taxon>
        <taxon>Lepidoptera</taxon>
        <taxon>Glossata</taxon>
        <taxon>Ditrysia</taxon>
        <taxon>Yponomeutoidea</taxon>
        <taxon>Plutellidae</taxon>
        <taxon>Plutella</taxon>
    </lineage>
</organism>
<evidence type="ECO:0000256" key="1">
    <source>
        <dbReference type="ARBA" id="ARBA00022460"/>
    </source>
</evidence>
<evidence type="ECO:0008006" key="7">
    <source>
        <dbReference type="Google" id="ProtNLM"/>
    </source>
</evidence>
<accession>A0ABQ7Q2R7</accession>
<dbReference type="PROSITE" id="PS51155">
    <property type="entry name" value="CHIT_BIND_RR_2"/>
    <property type="match status" value="1"/>
</dbReference>
<feature type="signal peptide" evidence="4">
    <location>
        <begin position="1"/>
        <end position="19"/>
    </location>
</feature>
<keyword evidence="2 4" id="KW-0732">Signal</keyword>
<dbReference type="InterPro" id="IPR000618">
    <property type="entry name" value="Insect_cuticle"/>
</dbReference>
<evidence type="ECO:0000256" key="4">
    <source>
        <dbReference type="SAM" id="SignalP"/>
    </source>
</evidence>
<dbReference type="Pfam" id="PF00379">
    <property type="entry name" value="Chitin_bind_4"/>
    <property type="match status" value="1"/>
</dbReference>
<keyword evidence="6" id="KW-1185">Reference proteome</keyword>
<dbReference type="PANTHER" id="PTHR10380:SF200">
    <property type="entry name" value="CUTICULAR PROTEIN 49AB-RELATED"/>
    <property type="match status" value="1"/>
</dbReference>
<dbReference type="PANTHER" id="PTHR10380">
    <property type="entry name" value="CUTICLE PROTEIN"/>
    <property type="match status" value="1"/>
</dbReference>